<protein>
    <submittedName>
        <fullName evidence="1">Uncharacterized protein</fullName>
    </submittedName>
</protein>
<organism evidence="1 2">
    <name type="scientific">Streblomastix strix</name>
    <dbReference type="NCBI Taxonomy" id="222440"/>
    <lineage>
        <taxon>Eukaryota</taxon>
        <taxon>Metamonada</taxon>
        <taxon>Preaxostyla</taxon>
        <taxon>Oxymonadida</taxon>
        <taxon>Streblomastigidae</taxon>
        <taxon>Streblomastix</taxon>
    </lineage>
</organism>
<dbReference type="AlphaFoldDB" id="A0A5J4TZI3"/>
<evidence type="ECO:0000313" key="2">
    <source>
        <dbReference type="Proteomes" id="UP000324800"/>
    </source>
</evidence>
<dbReference type="EMBL" id="SNRW01022991">
    <property type="protein sequence ID" value="KAA6363379.1"/>
    <property type="molecule type" value="Genomic_DNA"/>
</dbReference>
<accession>A0A5J4TZI3</accession>
<dbReference type="Proteomes" id="UP000324800">
    <property type="component" value="Unassembled WGS sequence"/>
</dbReference>
<gene>
    <name evidence="1" type="ORF">EZS28_041094</name>
</gene>
<name>A0A5J4TZI3_9EUKA</name>
<sequence>TPIEECPCFEINDPRALCKRACIPTEYTSISECACLEINDPRVSCKKACIPTTDTPINECSCLIQNDPREQCQKTCIPIDNPYSCVPSYSTPISECPCLELNDPRQACKKACVPSITTPINECGCLAINDPRQECQKACVPNADTPINQCGCLAINDPRDVCKKACIPTESTPLSECRCLAVDDPRALCKRACIPTAETSISECACLAINDPRIECKTACIPNVNTPINECGCLDIGDPRSQCKKACIPTTQTSTNECSCLAVDDPRAQCKKSCIPTSTTPISEQCPCFAVNDPREACQTSCIPIDNPQTCFPTESTPINECGCLEIDDPRQACNPKQEILIPPQDIPDIPNITISPEVIKEIIINIVDRNESTNSVQNHIYEAILDQSSIEIQVQTNEIYEEQNIHITQNHKLVLNALNSSSNNPTPPPVLFKNIWKLEFSAQNQWLFAPFVPFNNIALQFLKFVGSITTSYNRISFPFAYKNGEVFSVDDVYAVIASPSQLLECLFELKVTLFNLSIPSPSVFNKGTYDYYVKCSIRNQLISTAPDIQTNGYTYSLLVSEGRNTGGGVGLLEEEFSALRTNL</sequence>
<dbReference type="OrthoDB" id="4405280at2759"/>
<evidence type="ECO:0000313" key="1">
    <source>
        <dbReference type="EMBL" id="KAA6363379.1"/>
    </source>
</evidence>
<reference evidence="1 2" key="1">
    <citation type="submission" date="2019-03" db="EMBL/GenBank/DDBJ databases">
        <title>Single cell metagenomics reveals metabolic interactions within the superorganism composed of flagellate Streblomastix strix and complex community of Bacteroidetes bacteria on its surface.</title>
        <authorList>
            <person name="Treitli S.C."/>
            <person name="Kolisko M."/>
            <person name="Husnik F."/>
            <person name="Keeling P."/>
            <person name="Hampl V."/>
        </authorList>
    </citation>
    <scope>NUCLEOTIDE SEQUENCE [LARGE SCALE GENOMIC DNA]</scope>
    <source>
        <strain evidence="1">ST1C</strain>
    </source>
</reference>
<feature type="non-terminal residue" evidence="1">
    <location>
        <position position="1"/>
    </location>
</feature>
<proteinExistence type="predicted"/>
<comment type="caution">
    <text evidence="1">The sequence shown here is derived from an EMBL/GenBank/DDBJ whole genome shotgun (WGS) entry which is preliminary data.</text>
</comment>